<dbReference type="EMBL" id="JBKBDE010000004">
    <property type="protein sequence ID" value="MFN6551437.1"/>
    <property type="molecule type" value="Genomic_DNA"/>
</dbReference>
<feature type="compositionally biased region" description="Low complexity" evidence="1">
    <location>
        <begin position="49"/>
        <end position="63"/>
    </location>
</feature>
<feature type="compositionally biased region" description="Gly residues" evidence="1">
    <location>
        <begin position="39"/>
        <end position="48"/>
    </location>
</feature>
<keyword evidence="4" id="KW-1185">Reference proteome</keyword>
<evidence type="ECO:0000256" key="2">
    <source>
        <dbReference type="SAM" id="Phobius"/>
    </source>
</evidence>
<gene>
    <name evidence="3" type="ORF">ACK4CP_13605</name>
</gene>
<comment type="caution">
    <text evidence="3">The sequence shown here is derived from an EMBL/GenBank/DDBJ whole genome shotgun (WGS) entry which is preliminary data.</text>
</comment>
<evidence type="ECO:0000313" key="4">
    <source>
        <dbReference type="Proteomes" id="UP001635817"/>
    </source>
</evidence>
<dbReference type="RefSeq" id="WP_409550109.1">
    <property type="nucleotide sequence ID" value="NZ_JBKBDE010000004.1"/>
</dbReference>
<keyword evidence="2" id="KW-1133">Transmembrane helix</keyword>
<dbReference type="Proteomes" id="UP001635817">
    <property type="component" value="Unassembled WGS sequence"/>
</dbReference>
<evidence type="ECO:0000256" key="1">
    <source>
        <dbReference type="SAM" id="MobiDB-lite"/>
    </source>
</evidence>
<evidence type="ECO:0000313" key="3">
    <source>
        <dbReference type="EMBL" id="MFN6551437.1"/>
    </source>
</evidence>
<feature type="region of interest" description="Disordered" evidence="1">
    <location>
        <begin position="1"/>
        <end position="80"/>
    </location>
</feature>
<feature type="transmembrane region" description="Helical" evidence="2">
    <location>
        <begin position="101"/>
        <end position="124"/>
    </location>
</feature>
<reference evidence="3 4" key="1">
    <citation type="submission" date="2024-12" db="EMBL/GenBank/DDBJ databases">
        <title>The coexistence of Mycolicibacterium septicum and Mycolicibacterium nivoides in clinical samples.</title>
        <authorList>
            <person name="Wang C."/>
            <person name="Feng Y."/>
            <person name="Zong Z."/>
        </authorList>
    </citation>
    <scope>NUCLEOTIDE SEQUENCE [LARGE SCALE GENOMIC DNA]</scope>
    <source>
        <strain evidence="3 4">120310</strain>
    </source>
</reference>
<sequence>MTNFGGDNPIGGDASQPPQGFPPPARPQSPAPGPFSPGPAGGGFGGPAFGAPPSGAPPFSVGGYPNPPGNAPFPAGAPSFGAPSFEPPSYAGTPPKNRRKLFGMIAGAVVLVVAVVVGVIVVVGESSSDATTASGAVEGYLKALAKGDADKALSFGINEPPDKTYLTDEVLKKQIEKMPITDIKILGEDSTSVHVLANFGDEAVDQEIPVKQSGDGTYKVEYPTYALNFEKEKAKGSTALLDSFSIFGKQLPSSGIAYLFPGAIEVSTSNPNITLKYRRDSYLQSGASYKQPEENADYELEVSDEGKEAADKAILDAMTECAKSTSLAPPNCPMDATRAAYGLTDGTARWTAPTNTDKVTLRMPTQVFGEGLSGHVEVSGAVDMKLSAQSTEPMFNINDETVRVSMGGYVDLTKNPPTYTYEKGY</sequence>
<protein>
    <recommendedName>
        <fullName evidence="5">DUF4878 domain-containing protein</fullName>
    </recommendedName>
</protein>
<accession>A0ABW9LU51</accession>
<name>A0ABW9LU51_9MYCO</name>
<proteinExistence type="predicted"/>
<keyword evidence="2" id="KW-0812">Transmembrane</keyword>
<organism evidence="3 4">
    <name type="scientific">Mycolicibacterium septicum</name>
    <dbReference type="NCBI Taxonomy" id="98668"/>
    <lineage>
        <taxon>Bacteria</taxon>
        <taxon>Bacillati</taxon>
        <taxon>Actinomycetota</taxon>
        <taxon>Actinomycetes</taxon>
        <taxon>Mycobacteriales</taxon>
        <taxon>Mycobacteriaceae</taxon>
        <taxon>Mycolicibacterium</taxon>
    </lineage>
</organism>
<feature type="compositionally biased region" description="Pro residues" evidence="1">
    <location>
        <begin position="19"/>
        <end position="37"/>
    </location>
</feature>
<evidence type="ECO:0008006" key="5">
    <source>
        <dbReference type="Google" id="ProtNLM"/>
    </source>
</evidence>
<keyword evidence="2" id="KW-0472">Membrane</keyword>